<evidence type="ECO:0000256" key="1">
    <source>
        <dbReference type="SAM" id="MobiDB-lite"/>
    </source>
</evidence>
<name>A0A4S8KRN1_DENBC</name>
<proteinExistence type="predicted"/>
<feature type="compositionally biased region" description="Polar residues" evidence="1">
    <location>
        <begin position="91"/>
        <end position="103"/>
    </location>
</feature>
<protein>
    <submittedName>
        <fullName evidence="2">Uncharacterized protein</fullName>
    </submittedName>
</protein>
<reference evidence="2 3" key="1">
    <citation type="journal article" date="2019" name="Nat. Ecol. Evol.">
        <title>Megaphylogeny resolves global patterns of mushroom evolution.</title>
        <authorList>
            <person name="Varga T."/>
            <person name="Krizsan K."/>
            <person name="Foldi C."/>
            <person name="Dima B."/>
            <person name="Sanchez-Garcia M."/>
            <person name="Sanchez-Ramirez S."/>
            <person name="Szollosi G.J."/>
            <person name="Szarkandi J.G."/>
            <person name="Papp V."/>
            <person name="Albert L."/>
            <person name="Andreopoulos W."/>
            <person name="Angelini C."/>
            <person name="Antonin V."/>
            <person name="Barry K.W."/>
            <person name="Bougher N.L."/>
            <person name="Buchanan P."/>
            <person name="Buyck B."/>
            <person name="Bense V."/>
            <person name="Catcheside P."/>
            <person name="Chovatia M."/>
            <person name="Cooper J."/>
            <person name="Damon W."/>
            <person name="Desjardin D."/>
            <person name="Finy P."/>
            <person name="Geml J."/>
            <person name="Haridas S."/>
            <person name="Hughes K."/>
            <person name="Justo A."/>
            <person name="Karasinski D."/>
            <person name="Kautmanova I."/>
            <person name="Kiss B."/>
            <person name="Kocsube S."/>
            <person name="Kotiranta H."/>
            <person name="LaButti K.M."/>
            <person name="Lechner B.E."/>
            <person name="Liimatainen K."/>
            <person name="Lipzen A."/>
            <person name="Lukacs Z."/>
            <person name="Mihaltcheva S."/>
            <person name="Morgado L.N."/>
            <person name="Niskanen T."/>
            <person name="Noordeloos M.E."/>
            <person name="Ohm R.A."/>
            <person name="Ortiz-Santana B."/>
            <person name="Ovrebo C."/>
            <person name="Racz N."/>
            <person name="Riley R."/>
            <person name="Savchenko A."/>
            <person name="Shiryaev A."/>
            <person name="Soop K."/>
            <person name="Spirin V."/>
            <person name="Szebenyi C."/>
            <person name="Tomsovsky M."/>
            <person name="Tulloss R.E."/>
            <person name="Uehling J."/>
            <person name="Grigoriev I.V."/>
            <person name="Vagvolgyi C."/>
            <person name="Papp T."/>
            <person name="Martin F.M."/>
            <person name="Miettinen O."/>
            <person name="Hibbett D.S."/>
            <person name="Nagy L.G."/>
        </authorList>
    </citation>
    <scope>NUCLEOTIDE SEQUENCE [LARGE SCALE GENOMIC DNA]</scope>
    <source>
        <strain evidence="2 3">CBS 962.96</strain>
    </source>
</reference>
<dbReference type="Proteomes" id="UP000297245">
    <property type="component" value="Unassembled WGS sequence"/>
</dbReference>
<dbReference type="EMBL" id="ML180192">
    <property type="protein sequence ID" value="THU78434.1"/>
    <property type="molecule type" value="Genomic_DNA"/>
</dbReference>
<keyword evidence="3" id="KW-1185">Reference proteome</keyword>
<organism evidence="2 3">
    <name type="scientific">Dendrothele bispora (strain CBS 962.96)</name>
    <dbReference type="NCBI Taxonomy" id="1314807"/>
    <lineage>
        <taxon>Eukaryota</taxon>
        <taxon>Fungi</taxon>
        <taxon>Dikarya</taxon>
        <taxon>Basidiomycota</taxon>
        <taxon>Agaricomycotina</taxon>
        <taxon>Agaricomycetes</taxon>
        <taxon>Agaricomycetidae</taxon>
        <taxon>Agaricales</taxon>
        <taxon>Agaricales incertae sedis</taxon>
        <taxon>Dendrothele</taxon>
    </lineage>
</organism>
<evidence type="ECO:0000313" key="2">
    <source>
        <dbReference type="EMBL" id="THU78434.1"/>
    </source>
</evidence>
<accession>A0A4S8KRN1</accession>
<gene>
    <name evidence="2" type="ORF">K435DRAFT_811553</name>
</gene>
<evidence type="ECO:0000313" key="3">
    <source>
        <dbReference type="Proteomes" id="UP000297245"/>
    </source>
</evidence>
<dbReference type="AlphaFoldDB" id="A0A4S8KRN1"/>
<feature type="compositionally biased region" description="Polar residues" evidence="1">
    <location>
        <begin position="53"/>
        <end position="64"/>
    </location>
</feature>
<sequence length="103" mass="11303">MFTPRRALASHHPWNGGVQRVVTNCSSGYDYSLYMQCGVLLLNIGHRNRKVNARSNGSSVSRHGNPNDGLITESERLPLSVILQEDRPESNPATRSQSSDPAA</sequence>
<feature type="region of interest" description="Disordered" evidence="1">
    <location>
        <begin position="52"/>
        <end position="103"/>
    </location>
</feature>